<name>A0A438DYD8_VITVI</name>
<dbReference type="PROSITE" id="PS51640">
    <property type="entry name" value="MRG"/>
    <property type="match status" value="1"/>
</dbReference>
<comment type="caution">
    <text evidence="1">The sequence shown here is derived from an EMBL/GenBank/DDBJ whole genome shotgun (WGS) entry which is preliminary data.</text>
</comment>
<protein>
    <submittedName>
        <fullName evidence="1">Uncharacterized protein</fullName>
    </submittedName>
</protein>
<sequence>MCAVARGKKWKNDCVTKEAIPVEKLVNIQIPPTLKKQLVDDCEFITHLGQGKISTISTHIYRSLVPPKD</sequence>
<proteinExistence type="predicted"/>
<dbReference type="Proteomes" id="UP000288805">
    <property type="component" value="Unassembled WGS sequence"/>
</dbReference>
<dbReference type="AlphaFoldDB" id="A0A438DYD8"/>
<dbReference type="EMBL" id="QGNW01001458">
    <property type="protein sequence ID" value="RVW40452.1"/>
    <property type="molecule type" value="Genomic_DNA"/>
</dbReference>
<gene>
    <name evidence="1" type="ORF">CK203_092366</name>
</gene>
<reference evidence="1 2" key="1">
    <citation type="journal article" date="2018" name="PLoS Genet.">
        <title>Population sequencing reveals clonal diversity and ancestral inbreeding in the grapevine cultivar Chardonnay.</title>
        <authorList>
            <person name="Roach M.J."/>
            <person name="Johnson D.L."/>
            <person name="Bohlmann J."/>
            <person name="van Vuuren H.J."/>
            <person name="Jones S.J."/>
            <person name="Pretorius I.S."/>
            <person name="Schmidt S.A."/>
            <person name="Borneman A.R."/>
        </authorList>
    </citation>
    <scope>NUCLEOTIDE SEQUENCE [LARGE SCALE GENOMIC DNA]</scope>
    <source>
        <strain evidence="2">cv. Chardonnay</strain>
        <tissue evidence="1">Leaf</tissue>
    </source>
</reference>
<accession>A0A438DYD8</accession>
<evidence type="ECO:0000313" key="2">
    <source>
        <dbReference type="Proteomes" id="UP000288805"/>
    </source>
</evidence>
<evidence type="ECO:0000313" key="1">
    <source>
        <dbReference type="EMBL" id="RVW40452.1"/>
    </source>
</evidence>
<organism evidence="1 2">
    <name type="scientific">Vitis vinifera</name>
    <name type="common">Grape</name>
    <dbReference type="NCBI Taxonomy" id="29760"/>
    <lineage>
        <taxon>Eukaryota</taxon>
        <taxon>Viridiplantae</taxon>
        <taxon>Streptophyta</taxon>
        <taxon>Embryophyta</taxon>
        <taxon>Tracheophyta</taxon>
        <taxon>Spermatophyta</taxon>
        <taxon>Magnoliopsida</taxon>
        <taxon>eudicotyledons</taxon>
        <taxon>Gunneridae</taxon>
        <taxon>Pentapetalae</taxon>
        <taxon>rosids</taxon>
        <taxon>Vitales</taxon>
        <taxon>Vitaceae</taxon>
        <taxon>Viteae</taxon>
        <taxon>Vitis</taxon>
    </lineage>
</organism>